<dbReference type="InterPro" id="IPR052536">
    <property type="entry name" value="ABC-4_Integral_Memb_Prot"/>
</dbReference>
<dbReference type="GO" id="GO:0005886">
    <property type="term" value="C:plasma membrane"/>
    <property type="evidence" value="ECO:0007669"/>
    <property type="project" value="UniProtKB-SubCell"/>
</dbReference>
<comment type="subcellular location">
    <subcellularLocation>
        <location evidence="1 6">Cell membrane</location>
        <topology evidence="1 6">Multi-pass membrane protein</topology>
    </subcellularLocation>
</comment>
<dbReference type="GO" id="GO:0055085">
    <property type="term" value="P:transmembrane transport"/>
    <property type="evidence" value="ECO:0007669"/>
    <property type="project" value="UniProtKB-UniRule"/>
</dbReference>
<evidence type="ECO:0000256" key="2">
    <source>
        <dbReference type="ARBA" id="ARBA00022475"/>
    </source>
</evidence>
<accession>A0A9D1VV94</accession>
<sequence>MLFKLAVRNVRRQASSYLIYFITVTLTVAFLFALNNMIFSDVVSVLQEQYADFVRPLLVALSAVLAAVIAFVLAYATTFLLRRRKKEFGLYLTLGLSRGNILSLFAGETAITFLVSLAAGSLLGIGLYYGLIEAFAGFIEWSYDPGGCTWAGSGLTLLMIAGVFLLSSAASLGYLRFAKISALLAGESKVEKKARLPLLWAVLLVVSVAAFFWAGGTFLTWMQRGDFFFHFDEMIVSVSVMLVSVFVMPLGAIHGGTWLLLRRSCCRSKGLGRVTLRHISARLSTSSVMIGLLAILLAVAIVGPNVFLTMASDIDAQMAWFYRYDISDNGGEESSYEEGLQVIEKYAAIEDYCLYDLYNVPDEAEDGWVTATKYIIAESDFAHLCAMLGYEPPALNGGRLFCTDDSDTGEFIFTPAAGGEEGVVGELTCPQNMLSNQLVIGEWTVLPDAQIAQLDPEDKDLNAPWFAVKLKDEKYDARGMVEELAEHGIRYTVREYERLDEIGEIGLILLGDLFVTGVFILLAVAVLALKSLSLIAEDKPRYRVLWRLGASEGRMQRSLFAQLAFFFLAPFAVALLINLPLTAALQLMGEESVVPLTSLQLYGQLAAISALVFAVFAVYLVAAFFVSWQDIRRNIRGDGRL</sequence>
<dbReference type="InterPro" id="IPR027022">
    <property type="entry name" value="ABC_permease_BceB-typ"/>
</dbReference>
<feature type="transmembrane region" description="Helical" evidence="6">
    <location>
        <begin position="559"/>
        <end position="581"/>
    </location>
</feature>
<evidence type="ECO:0000313" key="9">
    <source>
        <dbReference type="Proteomes" id="UP000824249"/>
    </source>
</evidence>
<dbReference type="InterPro" id="IPR003838">
    <property type="entry name" value="ABC3_permease_C"/>
</dbReference>
<evidence type="ECO:0000256" key="1">
    <source>
        <dbReference type="ARBA" id="ARBA00004651"/>
    </source>
</evidence>
<organism evidence="8 9">
    <name type="scientific">Candidatus Borkfalkia faecigallinarum</name>
    <dbReference type="NCBI Taxonomy" id="2838509"/>
    <lineage>
        <taxon>Bacteria</taxon>
        <taxon>Bacillati</taxon>
        <taxon>Bacillota</taxon>
        <taxon>Clostridia</taxon>
        <taxon>Christensenellales</taxon>
        <taxon>Christensenellaceae</taxon>
        <taxon>Candidatus Borkfalkia</taxon>
    </lineage>
</organism>
<evidence type="ECO:0000313" key="8">
    <source>
        <dbReference type="EMBL" id="HIX46907.1"/>
    </source>
</evidence>
<evidence type="ECO:0000256" key="6">
    <source>
        <dbReference type="PIRNR" id="PIRNR018968"/>
    </source>
</evidence>
<gene>
    <name evidence="8" type="ORF">H9737_04360</name>
</gene>
<dbReference type="PIRSF" id="PIRSF018968">
    <property type="entry name" value="ABC_permease_BceB"/>
    <property type="match status" value="1"/>
</dbReference>
<feature type="transmembrane region" description="Helical" evidence="6">
    <location>
        <begin position="234"/>
        <end position="261"/>
    </location>
</feature>
<keyword evidence="3 6" id="KW-0812">Transmembrane</keyword>
<name>A0A9D1VV94_9FIRM</name>
<evidence type="ECO:0000256" key="3">
    <source>
        <dbReference type="ARBA" id="ARBA00022692"/>
    </source>
</evidence>
<feature type="transmembrane region" description="Helical" evidence="6">
    <location>
        <begin position="150"/>
        <end position="175"/>
    </location>
</feature>
<dbReference type="AlphaFoldDB" id="A0A9D1VV94"/>
<dbReference type="PANTHER" id="PTHR46795">
    <property type="entry name" value="ABC TRANSPORTER PERMEASE-RELATED-RELATED"/>
    <property type="match status" value="1"/>
</dbReference>
<dbReference type="PANTHER" id="PTHR46795:SF3">
    <property type="entry name" value="ABC TRANSPORTER PERMEASE"/>
    <property type="match status" value="1"/>
</dbReference>
<dbReference type="Pfam" id="PF02687">
    <property type="entry name" value="FtsX"/>
    <property type="match status" value="1"/>
</dbReference>
<feature type="transmembrane region" description="Helical" evidence="6">
    <location>
        <begin position="17"/>
        <end position="38"/>
    </location>
</feature>
<keyword evidence="4 6" id="KW-1133">Transmembrane helix</keyword>
<feature type="transmembrane region" description="Helical" evidence="6">
    <location>
        <begin position="58"/>
        <end position="81"/>
    </location>
</feature>
<evidence type="ECO:0000256" key="5">
    <source>
        <dbReference type="ARBA" id="ARBA00023136"/>
    </source>
</evidence>
<dbReference type="EMBL" id="DXFD01000063">
    <property type="protein sequence ID" value="HIX46907.1"/>
    <property type="molecule type" value="Genomic_DNA"/>
</dbReference>
<evidence type="ECO:0000256" key="4">
    <source>
        <dbReference type="ARBA" id="ARBA00022989"/>
    </source>
</evidence>
<reference evidence="8" key="1">
    <citation type="journal article" date="2021" name="PeerJ">
        <title>Extensive microbial diversity within the chicken gut microbiome revealed by metagenomics and culture.</title>
        <authorList>
            <person name="Gilroy R."/>
            <person name="Ravi A."/>
            <person name="Getino M."/>
            <person name="Pursley I."/>
            <person name="Horton D.L."/>
            <person name="Alikhan N.F."/>
            <person name="Baker D."/>
            <person name="Gharbi K."/>
            <person name="Hall N."/>
            <person name="Watson M."/>
            <person name="Adriaenssens E.M."/>
            <person name="Foster-Nyarko E."/>
            <person name="Jarju S."/>
            <person name="Secka A."/>
            <person name="Antonio M."/>
            <person name="Oren A."/>
            <person name="Chaudhuri R.R."/>
            <person name="La Ragione R."/>
            <person name="Hildebrand F."/>
            <person name="Pallen M.J."/>
        </authorList>
    </citation>
    <scope>NUCLEOTIDE SEQUENCE</scope>
    <source>
        <strain evidence="8">26628</strain>
    </source>
</reference>
<proteinExistence type="inferred from homology"/>
<protein>
    <recommendedName>
        <fullName evidence="7">ABC3 transporter permease C-terminal domain-containing protein</fullName>
    </recommendedName>
</protein>
<evidence type="ECO:0000259" key="7">
    <source>
        <dbReference type="Pfam" id="PF02687"/>
    </source>
</evidence>
<feature type="transmembrane region" description="Helical" evidence="6">
    <location>
        <begin position="102"/>
        <end position="130"/>
    </location>
</feature>
<keyword evidence="6" id="KW-0813">Transport</keyword>
<dbReference type="Proteomes" id="UP000824249">
    <property type="component" value="Unassembled WGS sequence"/>
</dbReference>
<comment type="similarity">
    <text evidence="6">Belongs to the ABC-4 integral membrane protein family.</text>
</comment>
<feature type="transmembrane region" description="Helical" evidence="6">
    <location>
        <begin position="281"/>
        <end position="302"/>
    </location>
</feature>
<keyword evidence="5 6" id="KW-0472">Membrane</keyword>
<feature type="domain" description="ABC3 transporter permease C-terminal" evidence="7">
    <location>
        <begin position="60"/>
        <end position="176"/>
    </location>
</feature>
<reference evidence="8" key="2">
    <citation type="submission" date="2021-04" db="EMBL/GenBank/DDBJ databases">
        <authorList>
            <person name="Gilroy R."/>
        </authorList>
    </citation>
    <scope>NUCLEOTIDE SEQUENCE</scope>
    <source>
        <strain evidence="8">26628</strain>
    </source>
</reference>
<comment type="caution">
    <text evidence="8">The sequence shown here is derived from an EMBL/GenBank/DDBJ whole genome shotgun (WGS) entry which is preliminary data.</text>
</comment>
<keyword evidence="2 6" id="KW-1003">Cell membrane</keyword>
<feature type="transmembrane region" description="Helical" evidence="6">
    <location>
        <begin position="196"/>
        <end position="214"/>
    </location>
</feature>
<feature type="transmembrane region" description="Helical" evidence="6">
    <location>
        <begin position="505"/>
        <end position="529"/>
    </location>
</feature>
<feature type="transmembrane region" description="Helical" evidence="6">
    <location>
        <begin position="601"/>
        <end position="626"/>
    </location>
</feature>